<keyword evidence="2" id="KW-1185">Reference proteome</keyword>
<sequence>MSDPFDNQASGLEAPASGAFAVIPDDANQLPTTCRALYVGTGGLLRVEMKWGGEISFHNLPDGALLPIRAVKVLTATTASSIVGLY</sequence>
<accession>A0A6M1SYW0</accession>
<reference evidence="1 2" key="2">
    <citation type="submission" date="2020-03" db="EMBL/GenBank/DDBJ databases">
        <title>Devosia chinhatensis sp. nov., isolated from a hexachlorocyclohexane (HCH) dump site in India.</title>
        <authorList>
            <person name="Kumar M."/>
            <person name="Lal R."/>
        </authorList>
    </citation>
    <scope>NUCLEOTIDE SEQUENCE [LARGE SCALE GENOMIC DNA]</scope>
    <source>
        <strain evidence="1 2">H239</strain>
    </source>
</reference>
<dbReference type="RefSeq" id="WP_164534109.1">
    <property type="nucleotide sequence ID" value="NZ_JAALFG010000002.1"/>
</dbReference>
<organism evidence="1 2">
    <name type="scientific">Devosia aurantiaca</name>
    <dbReference type="NCBI Taxonomy" id="2714858"/>
    <lineage>
        <taxon>Bacteria</taxon>
        <taxon>Pseudomonadati</taxon>
        <taxon>Pseudomonadota</taxon>
        <taxon>Alphaproteobacteria</taxon>
        <taxon>Hyphomicrobiales</taxon>
        <taxon>Devosiaceae</taxon>
        <taxon>Devosia</taxon>
    </lineage>
</organism>
<protein>
    <submittedName>
        <fullName evidence="1">Uncharacterized protein</fullName>
    </submittedName>
</protein>
<gene>
    <name evidence="1" type="ORF">G5575_09505</name>
</gene>
<reference evidence="1 2" key="1">
    <citation type="submission" date="2020-02" db="EMBL/GenBank/DDBJ databases">
        <authorList>
            <person name="Khan S.A."/>
            <person name="Jeon C.O."/>
            <person name="Chun B.H."/>
        </authorList>
    </citation>
    <scope>NUCLEOTIDE SEQUENCE [LARGE SCALE GENOMIC DNA]</scope>
    <source>
        <strain evidence="1 2">H239</strain>
    </source>
</reference>
<dbReference type="Proteomes" id="UP000474802">
    <property type="component" value="Unassembled WGS sequence"/>
</dbReference>
<evidence type="ECO:0000313" key="2">
    <source>
        <dbReference type="Proteomes" id="UP000474802"/>
    </source>
</evidence>
<comment type="caution">
    <text evidence="1">The sequence shown here is derived from an EMBL/GenBank/DDBJ whole genome shotgun (WGS) entry which is preliminary data.</text>
</comment>
<dbReference type="EMBL" id="JAALFG010000002">
    <property type="protein sequence ID" value="NGP17861.1"/>
    <property type="molecule type" value="Genomic_DNA"/>
</dbReference>
<name>A0A6M1SYW0_9HYPH</name>
<evidence type="ECO:0000313" key="1">
    <source>
        <dbReference type="EMBL" id="NGP17861.1"/>
    </source>
</evidence>
<proteinExistence type="predicted"/>
<dbReference type="AlphaFoldDB" id="A0A6M1SYW0"/>